<gene>
    <name evidence="2" type="ORF">ACFQE6_11330</name>
</gene>
<feature type="region of interest" description="Disordered" evidence="1">
    <location>
        <begin position="1"/>
        <end position="20"/>
    </location>
</feature>
<evidence type="ECO:0000256" key="1">
    <source>
        <dbReference type="SAM" id="MobiDB-lite"/>
    </source>
</evidence>
<dbReference type="EMBL" id="JBHSWV010000156">
    <property type="protein sequence ID" value="MFC6765559.1"/>
    <property type="molecule type" value="Genomic_DNA"/>
</dbReference>
<protein>
    <submittedName>
        <fullName evidence="2">Uncharacterized protein</fullName>
    </submittedName>
</protein>
<reference evidence="2 3" key="1">
    <citation type="journal article" date="2019" name="Int. J. Syst. Evol. Microbiol.">
        <title>The Global Catalogue of Microorganisms (GCM) 10K type strain sequencing project: providing services to taxonomists for standard genome sequencing and annotation.</title>
        <authorList>
            <consortium name="The Broad Institute Genomics Platform"/>
            <consortium name="The Broad Institute Genome Sequencing Center for Infectious Disease"/>
            <person name="Wu L."/>
            <person name="Ma J."/>
        </authorList>
    </citation>
    <scope>NUCLEOTIDE SEQUENCE [LARGE SCALE GENOMIC DNA]</scope>
    <source>
        <strain evidence="2 3">LMG 29247</strain>
    </source>
</reference>
<evidence type="ECO:0000313" key="2">
    <source>
        <dbReference type="EMBL" id="MFC6765559.1"/>
    </source>
</evidence>
<comment type="caution">
    <text evidence="2">The sequence shown here is derived from an EMBL/GenBank/DDBJ whole genome shotgun (WGS) entry which is preliminary data.</text>
</comment>
<keyword evidence="3" id="KW-1185">Reference proteome</keyword>
<evidence type="ECO:0000313" key="3">
    <source>
        <dbReference type="Proteomes" id="UP001596383"/>
    </source>
</evidence>
<organism evidence="2 3">
    <name type="scientific">Natrinema soli</name>
    <dbReference type="NCBI Taxonomy" id="1930624"/>
    <lineage>
        <taxon>Archaea</taxon>
        <taxon>Methanobacteriati</taxon>
        <taxon>Methanobacteriota</taxon>
        <taxon>Stenosarchaea group</taxon>
        <taxon>Halobacteria</taxon>
        <taxon>Halobacteriales</taxon>
        <taxon>Natrialbaceae</taxon>
        <taxon>Natrinema</taxon>
    </lineage>
</organism>
<accession>A0ABD5SKZ1</accession>
<dbReference type="AlphaFoldDB" id="A0ABD5SKZ1"/>
<name>A0ABD5SKZ1_9EURY</name>
<feature type="compositionally biased region" description="Basic and acidic residues" evidence="1">
    <location>
        <begin position="7"/>
        <end position="18"/>
    </location>
</feature>
<dbReference type="Proteomes" id="UP001596383">
    <property type="component" value="Unassembled WGS sequence"/>
</dbReference>
<sequence>MTGSPTDRSDRERTRSSDGKQLFSARMAAFFVVAKAGISPYKGIGSAEIYLNWLRARRTMDNPESVLEEFDELDHVVRNYPRIFSEFDFDVSDLIVDTPRWVVGYDATGDRISNPESYLRSDIPSPF</sequence>
<proteinExistence type="predicted"/>
<dbReference type="RefSeq" id="WP_273738581.1">
    <property type="nucleotide sequence ID" value="NZ_JAQIVI010000156.1"/>
</dbReference>